<evidence type="ECO:0000256" key="4">
    <source>
        <dbReference type="ARBA" id="ARBA00023143"/>
    </source>
</evidence>
<keyword evidence="7" id="KW-0282">Flagellum</keyword>
<dbReference type="InterPro" id="IPR006300">
    <property type="entry name" value="FlgB"/>
</dbReference>
<accession>A0A4D6YCH6</accession>
<dbReference type="GO" id="GO:0030694">
    <property type="term" value="C:bacterial-type flagellum basal body, rod"/>
    <property type="evidence" value="ECO:0007669"/>
    <property type="project" value="InterPro"/>
</dbReference>
<gene>
    <name evidence="7" type="primary">flgB</name>
    <name evidence="7" type="ORF">D9V80_01300</name>
</gene>
<keyword evidence="7" id="KW-0969">Cilium</keyword>
<dbReference type="AlphaFoldDB" id="A0A4D6YCH6"/>
<sequence length="135" mass="15878">MFVFGFEQQLQMKQEILNLRSLEEELIASNIANVNTKNYKSRHINFTNELNKIKLKNSTKEMFLESKKTSDKHFSFNIQNNMVQPSIYISNSNVDQNGNTVNMNQERMKFVKNSLKYQEEIALLNKEIKNINLVI</sequence>
<dbReference type="GO" id="GO:0071973">
    <property type="term" value="P:bacterial-type flagellum-dependent cell motility"/>
    <property type="evidence" value="ECO:0007669"/>
    <property type="project" value="InterPro"/>
</dbReference>
<evidence type="ECO:0000256" key="5">
    <source>
        <dbReference type="ARBA" id="ARBA00024934"/>
    </source>
</evidence>
<dbReference type="RefSeq" id="WP_158353474.1">
    <property type="nucleotide sequence ID" value="NZ_CP034852.1"/>
</dbReference>
<evidence type="ECO:0000256" key="6">
    <source>
        <dbReference type="PIRNR" id="PIRNR002889"/>
    </source>
</evidence>
<dbReference type="EMBL" id="CP034852">
    <property type="protein sequence ID" value="QCI26792.1"/>
    <property type="molecule type" value="Genomic_DNA"/>
</dbReference>
<comment type="subunit">
    <text evidence="6">The basal body constitutes a major portion of the flagellar organelle and consists of a number of rings mounted on a central rod.</text>
</comment>
<evidence type="ECO:0000256" key="1">
    <source>
        <dbReference type="ARBA" id="ARBA00004117"/>
    </source>
</evidence>
<keyword evidence="7" id="KW-0966">Cell projection</keyword>
<evidence type="ECO:0000256" key="3">
    <source>
        <dbReference type="ARBA" id="ARBA00014376"/>
    </source>
</evidence>
<keyword evidence="8" id="KW-1185">Reference proteome</keyword>
<comment type="similarity">
    <text evidence="2 6">Belongs to the flagella basal body rod proteins family.</text>
</comment>
<dbReference type="NCBIfam" id="TIGR01396">
    <property type="entry name" value="FlgB"/>
    <property type="match status" value="1"/>
</dbReference>
<evidence type="ECO:0000313" key="7">
    <source>
        <dbReference type="EMBL" id="QCI26792.1"/>
    </source>
</evidence>
<keyword evidence="4 6" id="KW-0975">Bacterial flagellum</keyword>
<reference evidence="7 8" key="1">
    <citation type="submission" date="2018-12" db="EMBL/GenBank/DDBJ databases">
        <authorList>
            <person name="Chong R.A."/>
        </authorList>
    </citation>
    <scope>NUCLEOTIDE SEQUENCE [LARGE SCALE GENOMIC DNA]</scope>
    <source>
        <strain evidence="7 8">Tca</strain>
    </source>
</reference>
<dbReference type="OrthoDB" id="9788334at2"/>
<protein>
    <recommendedName>
        <fullName evidence="3 6">Flagellar basal body rod protein FlgB</fullName>
    </recommendedName>
</protein>
<comment type="subcellular location">
    <subcellularLocation>
        <location evidence="1 6">Bacterial flagellum basal body</location>
    </subcellularLocation>
</comment>
<proteinExistence type="inferred from homology"/>
<reference evidence="7 8" key="2">
    <citation type="submission" date="2019-05" db="EMBL/GenBank/DDBJ databases">
        <title>Genome evolution of the obligate endosymbiont Buchnera aphidicola.</title>
        <authorList>
            <person name="Moran N.A."/>
        </authorList>
    </citation>
    <scope>NUCLEOTIDE SEQUENCE [LARGE SCALE GENOMIC DNA]</scope>
    <source>
        <strain evidence="7 8">Tca</strain>
    </source>
</reference>
<organism evidence="7 8">
    <name type="scientific">Buchnera aphidicola</name>
    <name type="common">Thelaxes californica</name>
    <dbReference type="NCBI Taxonomy" id="1315998"/>
    <lineage>
        <taxon>Bacteria</taxon>
        <taxon>Pseudomonadati</taxon>
        <taxon>Pseudomonadota</taxon>
        <taxon>Gammaproteobacteria</taxon>
        <taxon>Enterobacterales</taxon>
        <taxon>Erwiniaceae</taxon>
        <taxon>Buchnera</taxon>
    </lineage>
</organism>
<evidence type="ECO:0000256" key="2">
    <source>
        <dbReference type="ARBA" id="ARBA00009677"/>
    </source>
</evidence>
<name>A0A4D6YCH6_9GAMM</name>
<comment type="function">
    <text evidence="5 6">Structural component of flagellum, the bacterial motility apparatus. Part of the rod structure of flagellar basal body.</text>
</comment>
<dbReference type="Proteomes" id="UP000298782">
    <property type="component" value="Chromosome"/>
</dbReference>
<evidence type="ECO:0000313" key="8">
    <source>
        <dbReference type="Proteomes" id="UP000298782"/>
    </source>
</evidence>
<dbReference type="PIRSF" id="PIRSF002889">
    <property type="entry name" value="Rod_FlgB"/>
    <property type="match status" value="1"/>
</dbReference>